<dbReference type="PANTHER" id="PTHR32494">
    <property type="entry name" value="ALLANTOATE DEIMINASE-RELATED"/>
    <property type="match status" value="1"/>
</dbReference>
<evidence type="ECO:0000256" key="3">
    <source>
        <dbReference type="PIRSR" id="PIRSR001235-1"/>
    </source>
</evidence>
<dbReference type="GO" id="GO:0016813">
    <property type="term" value="F:hydrolase activity, acting on carbon-nitrogen (but not peptide) bonds, in linear amidines"/>
    <property type="evidence" value="ECO:0007669"/>
    <property type="project" value="InterPro"/>
</dbReference>
<reference evidence="5 6" key="1">
    <citation type="submission" date="2016-09" db="EMBL/GenBank/DDBJ databases">
        <title>Rhizobium oryziradicis sp. nov., isolated from the root of rice.</title>
        <authorList>
            <person name="Zhao J."/>
            <person name="Zhang X."/>
        </authorList>
    </citation>
    <scope>NUCLEOTIDE SEQUENCE [LARGE SCALE GENOMIC DNA]</scope>
    <source>
        <strain evidence="5 6">N19</strain>
    </source>
</reference>
<evidence type="ECO:0000313" key="5">
    <source>
        <dbReference type="EMBL" id="OLP43050.1"/>
    </source>
</evidence>
<feature type="binding site" evidence="3">
    <location>
        <position position="386"/>
    </location>
    <ligand>
        <name>Zn(2+)</name>
        <dbReference type="ChEBI" id="CHEBI:29105"/>
        <label>2</label>
    </ligand>
</feature>
<gene>
    <name evidence="5" type="ORF">BJF95_14000</name>
</gene>
<proteinExistence type="inferred from homology"/>
<keyword evidence="2" id="KW-0378">Hydrolase</keyword>
<feature type="binding site" evidence="3">
    <location>
        <position position="194"/>
    </location>
    <ligand>
        <name>Zn(2+)</name>
        <dbReference type="ChEBI" id="CHEBI:29105"/>
        <label>1</label>
    </ligand>
</feature>
<dbReference type="STRING" id="1867956.BJF95_14000"/>
<dbReference type="Gene3D" id="3.40.630.10">
    <property type="entry name" value="Zn peptidases"/>
    <property type="match status" value="1"/>
</dbReference>
<dbReference type="EMBL" id="MKIM01000029">
    <property type="protein sequence ID" value="OLP43050.1"/>
    <property type="molecule type" value="Genomic_DNA"/>
</dbReference>
<dbReference type="AlphaFoldDB" id="A0A1Q8ZMP0"/>
<evidence type="ECO:0000259" key="4">
    <source>
        <dbReference type="Pfam" id="PF07687"/>
    </source>
</evidence>
<dbReference type="NCBIfam" id="NF006772">
    <property type="entry name" value="PRK09290.2-1"/>
    <property type="match status" value="1"/>
</dbReference>
<comment type="similarity">
    <text evidence="1">Belongs to the peptidase M20 family.</text>
</comment>
<dbReference type="SUPFAM" id="SSF53187">
    <property type="entry name" value="Zn-dependent exopeptidases"/>
    <property type="match status" value="1"/>
</dbReference>
<dbReference type="InterPro" id="IPR036264">
    <property type="entry name" value="Bact_exopeptidase_dim_dom"/>
</dbReference>
<protein>
    <recommendedName>
        <fullName evidence="4">Peptidase M20 dimerisation domain-containing protein</fullName>
    </recommendedName>
</protein>
<dbReference type="InterPro" id="IPR011650">
    <property type="entry name" value="Peptidase_M20_dimer"/>
</dbReference>
<evidence type="ECO:0000256" key="2">
    <source>
        <dbReference type="ARBA" id="ARBA00022801"/>
    </source>
</evidence>
<dbReference type="InterPro" id="IPR002933">
    <property type="entry name" value="Peptidase_M20"/>
</dbReference>
<dbReference type="InterPro" id="IPR010158">
    <property type="entry name" value="Amidase_Cbmase"/>
</dbReference>
<keyword evidence="6" id="KW-1185">Reference proteome</keyword>
<comment type="cofactor">
    <cofactor evidence="3">
        <name>Zn(2+)</name>
        <dbReference type="ChEBI" id="CHEBI:29105"/>
    </cofactor>
    <text evidence="3">Binds 2 Zn(2+) ions per subunit.</text>
</comment>
<dbReference type="NCBIfam" id="TIGR01879">
    <property type="entry name" value="hydantase"/>
    <property type="match status" value="1"/>
</dbReference>
<feature type="domain" description="Peptidase M20 dimerisation" evidence="4">
    <location>
        <begin position="216"/>
        <end position="313"/>
    </location>
</feature>
<feature type="binding site" evidence="3">
    <location>
        <position position="96"/>
    </location>
    <ligand>
        <name>Zn(2+)</name>
        <dbReference type="ChEBI" id="CHEBI:29105"/>
        <label>1</label>
    </ligand>
</feature>
<dbReference type="CDD" id="cd03884">
    <property type="entry name" value="M20_bAS"/>
    <property type="match status" value="1"/>
</dbReference>
<feature type="binding site" evidence="3">
    <location>
        <position position="96"/>
    </location>
    <ligand>
        <name>Zn(2+)</name>
        <dbReference type="ChEBI" id="CHEBI:29105"/>
        <label>2</label>
    </ligand>
</feature>
<organism evidence="5 6">
    <name type="scientific">Rhizobium oryziradicis</name>
    <dbReference type="NCBI Taxonomy" id="1867956"/>
    <lineage>
        <taxon>Bacteria</taxon>
        <taxon>Pseudomonadati</taxon>
        <taxon>Pseudomonadota</taxon>
        <taxon>Alphaproteobacteria</taxon>
        <taxon>Hyphomicrobiales</taxon>
        <taxon>Rhizobiaceae</taxon>
        <taxon>Rhizobium/Agrobacterium group</taxon>
        <taxon>Rhizobium</taxon>
    </lineage>
</organism>
<dbReference type="PANTHER" id="PTHR32494:SF5">
    <property type="entry name" value="ALLANTOATE AMIDOHYDROLASE"/>
    <property type="match status" value="1"/>
</dbReference>
<feature type="binding site" evidence="3">
    <location>
        <position position="85"/>
    </location>
    <ligand>
        <name>Zn(2+)</name>
        <dbReference type="ChEBI" id="CHEBI:29105"/>
        <label>1</label>
    </ligand>
</feature>
<keyword evidence="3" id="KW-0862">Zinc</keyword>
<dbReference type="GO" id="GO:0046872">
    <property type="term" value="F:metal ion binding"/>
    <property type="evidence" value="ECO:0007669"/>
    <property type="project" value="UniProtKB-KW"/>
</dbReference>
<name>A0A1Q8ZMP0_9HYPH</name>
<dbReference type="Proteomes" id="UP000186894">
    <property type="component" value="Unassembled WGS sequence"/>
</dbReference>
<accession>A0A1Q8ZMP0</accession>
<feature type="binding site" evidence="3">
    <location>
        <position position="134"/>
    </location>
    <ligand>
        <name>Zn(2+)</name>
        <dbReference type="ChEBI" id="CHEBI:29105"/>
        <label>2</label>
    </ligand>
</feature>
<evidence type="ECO:0000256" key="1">
    <source>
        <dbReference type="ARBA" id="ARBA00006153"/>
    </source>
</evidence>
<comment type="caution">
    <text evidence="5">The sequence shown here is derived from an EMBL/GenBank/DDBJ whole genome shotgun (WGS) entry which is preliminary data.</text>
</comment>
<dbReference type="PIRSF" id="PIRSF001235">
    <property type="entry name" value="Amidase_carbamoylase"/>
    <property type="match status" value="1"/>
</dbReference>
<dbReference type="Gene3D" id="3.30.70.360">
    <property type="match status" value="1"/>
</dbReference>
<dbReference type="Pfam" id="PF01546">
    <property type="entry name" value="Peptidase_M20"/>
    <property type="match status" value="1"/>
</dbReference>
<keyword evidence="3" id="KW-0479">Metal-binding</keyword>
<evidence type="ECO:0000313" key="6">
    <source>
        <dbReference type="Proteomes" id="UP000186894"/>
    </source>
</evidence>
<dbReference type="SUPFAM" id="SSF55031">
    <property type="entry name" value="Bacterial exopeptidase dimerisation domain"/>
    <property type="match status" value="1"/>
</dbReference>
<dbReference type="Pfam" id="PF07687">
    <property type="entry name" value="M20_dimer"/>
    <property type="match status" value="1"/>
</dbReference>
<sequence length="422" mass="45163">MPKGFSVRPSRVGDLVREFAQFGSLPAGGVSRLCASPTDGEARDRLTKLLQDVGAEVTVDAVGNQFGLFRLTDDDTLAPVMIGSHLDSQPRAGKIDGTLGVMAAVEVGQLLHAAKQQGHGFQRNFYVVNWTNEEGARFRPSLLGSGVFAGHLTEAFALACRDDDGVTLEDALLAIGYRGTDPRPPIPDFYMELHAEQGSRLEGAGLQIGLVTRNWGAAKLDLVFEGEQAHTGPTPMSKRRDALLAASRVIDGLRQLADANPDRLHTSVGRIVVSPNSSNVVPDRVELTAEIRSPDDTFLIEIEKLAQAQFDAVAQATGVTLHRQNRSLRLARTMPETMVDFLEGCSTSLGQQPMRLDTVAGHDALSLIGICPTALVFVPSIGGISHNEAEATDDADMDAGTSLLLEAAFRLCGSSHTTWGMT</sequence>